<feature type="transmembrane region" description="Helical" evidence="7">
    <location>
        <begin position="157"/>
        <end position="175"/>
    </location>
</feature>
<keyword evidence="4 11" id="KW-0067">ATP-binding</keyword>
<dbReference type="Pfam" id="PF00664">
    <property type="entry name" value="ABC_membrane"/>
    <property type="match status" value="1"/>
</dbReference>
<evidence type="ECO:0000313" key="11">
    <source>
        <dbReference type="EMBL" id="RDY32653.1"/>
    </source>
</evidence>
<gene>
    <name evidence="10" type="ORF">C8E03_102485</name>
    <name evidence="11" type="ORF">CG710_004295</name>
</gene>
<feature type="transmembrane region" description="Helical" evidence="7">
    <location>
        <begin position="239"/>
        <end position="262"/>
    </location>
</feature>
<evidence type="ECO:0000256" key="7">
    <source>
        <dbReference type="SAM" id="Phobius"/>
    </source>
</evidence>
<evidence type="ECO:0000256" key="4">
    <source>
        <dbReference type="ARBA" id="ARBA00022840"/>
    </source>
</evidence>
<dbReference type="InterPro" id="IPR039421">
    <property type="entry name" value="Type_1_exporter"/>
</dbReference>
<dbReference type="EMBL" id="QICS01000002">
    <property type="protein sequence ID" value="PXV93710.1"/>
    <property type="molecule type" value="Genomic_DNA"/>
</dbReference>
<feature type="domain" description="ABC transmembrane type-1" evidence="9">
    <location>
        <begin position="24"/>
        <end position="277"/>
    </location>
</feature>
<dbReference type="Pfam" id="PF00005">
    <property type="entry name" value="ABC_tran"/>
    <property type="match status" value="1"/>
</dbReference>
<feature type="domain" description="ABC transporter" evidence="8">
    <location>
        <begin position="333"/>
        <end position="553"/>
    </location>
</feature>
<dbReference type="RefSeq" id="WP_094379335.1">
    <property type="nucleotide sequence ID" value="NZ_NOKA02000003.1"/>
</dbReference>
<dbReference type="InterPro" id="IPR027417">
    <property type="entry name" value="P-loop_NTPase"/>
</dbReference>
<dbReference type="InterPro" id="IPR003439">
    <property type="entry name" value="ABC_transporter-like_ATP-bd"/>
</dbReference>
<reference evidence="11" key="3">
    <citation type="submission" date="2018-07" db="EMBL/GenBank/DDBJ databases">
        <authorList>
            <person name="Quirk P.G."/>
            <person name="Krulwich T.A."/>
        </authorList>
    </citation>
    <scope>NUCLEOTIDE SEQUENCE</scope>
    <source>
        <strain evidence="11">CCRI-19302</strain>
    </source>
</reference>
<feature type="transmembrane region" description="Helical" evidence="7">
    <location>
        <begin position="128"/>
        <end position="151"/>
    </location>
</feature>
<evidence type="ECO:0000313" key="10">
    <source>
        <dbReference type="EMBL" id="PXV93710.1"/>
    </source>
</evidence>
<dbReference type="InterPro" id="IPR011527">
    <property type="entry name" value="ABC1_TM_dom"/>
</dbReference>
<comment type="subcellular location">
    <subcellularLocation>
        <location evidence="1">Cell membrane</location>
        <topology evidence="1">Multi-pass membrane protein</topology>
    </subcellularLocation>
</comment>
<keyword evidence="3" id="KW-0547">Nucleotide-binding</keyword>
<evidence type="ECO:0000313" key="12">
    <source>
        <dbReference type="Proteomes" id="UP000216411"/>
    </source>
</evidence>
<name>A0A255I422_9FIRM</name>
<dbReference type="GO" id="GO:0016887">
    <property type="term" value="F:ATP hydrolysis activity"/>
    <property type="evidence" value="ECO:0007669"/>
    <property type="project" value="InterPro"/>
</dbReference>
<evidence type="ECO:0000256" key="1">
    <source>
        <dbReference type="ARBA" id="ARBA00004651"/>
    </source>
</evidence>
<keyword evidence="6 7" id="KW-0472">Membrane</keyword>
<feature type="transmembrane region" description="Helical" evidence="7">
    <location>
        <begin position="55"/>
        <end position="84"/>
    </location>
</feature>
<reference evidence="11 12" key="1">
    <citation type="journal article" date="2017" name="Genome Announc.">
        <title>Draft Genome Sequence of a Sporulating and Motile Strain of Lachnotalea glycerini Isolated from Water in Quebec City, Canada.</title>
        <authorList>
            <person name="Maheux A.F."/>
            <person name="Boudreau D.K."/>
            <person name="Berube E."/>
            <person name="Boissinot M."/>
            <person name="Raymond F."/>
            <person name="Brodeur S."/>
            <person name="Corbeil J."/>
            <person name="Isabel S."/>
            <person name="Omar R.F."/>
            <person name="Bergeron M.G."/>
        </authorList>
    </citation>
    <scope>NUCLEOTIDE SEQUENCE [LARGE SCALE GENOMIC DNA]</scope>
    <source>
        <strain evidence="11 12">CCRI-19302</strain>
    </source>
</reference>
<dbReference type="SUPFAM" id="SSF90123">
    <property type="entry name" value="ABC transporter transmembrane region"/>
    <property type="match status" value="1"/>
</dbReference>
<dbReference type="GO" id="GO:0015421">
    <property type="term" value="F:ABC-type oligopeptide transporter activity"/>
    <property type="evidence" value="ECO:0007669"/>
    <property type="project" value="TreeGrafter"/>
</dbReference>
<dbReference type="InterPro" id="IPR036640">
    <property type="entry name" value="ABC1_TM_sf"/>
</dbReference>
<evidence type="ECO:0000259" key="9">
    <source>
        <dbReference type="PROSITE" id="PS50929"/>
    </source>
</evidence>
<evidence type="ECO:0000256" key="2">
    <source>
        <dbReference type="ARBA" id="ARBA00022692"/>
    </source>
</evidence>
<dbReference type="PROSITE" id="PS50929">
    <property type="entry name" value="ABC_TM1F"/>
    <property type="match status" value="1"/>
</dbReference>
<dbReference type="Proteomes" id="UP000216411">
    <property type="component" value="Unassembled WGS sequence"/>
</dbReference>
<keyword evidence="2 7" id="KW-0812">Transmembrane</keyword>
<dbReference type="InterPro" id="IPR003593">
    <property type="entry name" value="AAA+_ATPase"/>
</dbReference>
<dbReference type="AlphaFoldDB" id="A0A255I422"/>
<dbReference type="SMART" id="SM00382">
    <property type="entry name" value="AAA"/>
    <property type="match status" value="1"/>
</dbReference>
<evidence type="ECO:0000313" key="13">
    <source>
        <dbReference type="Proteomes" id="UP000247523"/>
    </source>
</evidence>
<dbReference type="GO" id="GO:0005886">
    <property type="term" value="C:plasma membrane"/>
    <property type="evidence" value="ECO:0007669"/>
    <property type="project" value="UniProtKB-SubCell"/>
</dbReference>
<dbReference type="CDD" id="cd07346">
    <property type="entry name" value="ABC_6TM_exporters"/>
    <property type="match status" value="1"/>
</dbReference>
<dbReference type="PANTHER" id="PTHR43394:SF1">
    <property type="entry name" value="ATP-BINDING CASSETTE SUB-FAMILY B MEMBER 10, MITOCHONDRIAL"/>
    <property type="match status" value="1"/>
</dbReference>
<evidence type="ECO:0000256" key="6">
    <source>
        <dbReference type="ARBA" id="ARBA00023136"/>
    </source>
</evidence>
<dbReference type="Gene3D" id="3.40.50.300">
    <property type="entry name" value="P-loop containing nucleotide triphosphate hydrolases"/>
    <property type="match status" value="1"/>
</dbReference>
<dbReference type="OrthoDB" id="95687at2"/>
<feature type="transmembrane region" description="Helical" evidence="7">
    <location>
        <begin position="20"/>
        <end position="43"/>
    </location>
</feature>
<comment type="caution">
    <text evidence="10">The sequence shown here is derived from an EMBL/GenBank/DDBJ whole genome shotgun (WGS) entry which is preliminary data.</text>
</comment>
<keyword evidence="12" id="KW-1185">Reference proteome</keyword>
<dbReference type="SUPFAM" id="SSF52540">
    <property type="entry name" value="P-loop containing nucleoside triphosphate hydrolases"/>
    <property type="match status" value="1"/>
</dbReference>
<dbReference type="GO" id="GO:0005524">
    <property type="term" value="F:ATP binding"/>
    <property type="evidence" value="ECO:0007669"/>
    <property type="project" value="UniProtKB-KW"/>
</dbReference>
<organism evidence="10 13">
    <name type="scientific">Lachnotalea glycerini</name>
    <dbReference type="NCBI Taxonomy" id="1763509"/>
    <lineage>
        <taxon>Bacteria</taxon>
        <taxon>Bacillati</taxon>
        <taxon>Bacillota</taxon>
        <taxon>Clostridia</taxon>
        <taxon>Lachnospirales</taxon>
        <taxon>Lachnospiraceae</taxon>
        <taxon>Lachnotalea</taxon>
    </lineage>
</organism>
<dbReference type="EMBL" id="NOKA02000003">
    <property type="protein sequence ID" value="RDY32653.1"/>
    <property type="molecule type" value="Genomic_DNA"/>
</dbReference>
<keyword evidence="5 7" id="KW-1133">Transmembrane helix</keyword>
<proteinExistence type="predicted"/>
<evidence type="ECO:0000259" key="8">
    <source>
        <dbReference type="PROSITE" id="PS50893"/>
    </source>
</evidence>
<evidence type="ECO:0000256" key="3">
    <source>
        <dbReference type="ARBA" id="ARBA00022741"/>
    </source>
</evidence>
<sequence>MELIQNYFKYVKTNKKYYVIILYLIAISSIVGLIYTLMLKVIIDDVLVNSKFYILPIIITIMVLSFIINTMINYCNGVFILNIMQNISIQLKQKIVNHIQKISMIKITDYESGDLINRTNDIDTIAQFLSTAILTLITNLSNVLLYSIIMFYISKRLAIFAMLFGGIQLFISHKFSNNVKKISRKQKEKESQNLDFLAHLYKNIKFYKAFNKLNYNNNKFLNIINNLRDLAFNNFKIKYFFTSSISFISYFASIIIIGIGIYEISKGRMTIGVLFVFDSINEKFYQYSYSIMNFNIEFQNAYVSMERVNEILSLETENYVSFQQEKEVIHSKIETISIREASFKYTDKDVIHNVNFEFKKNQAYMIMGPSGQGKTTLANLLLKLYELQGGYIDIEGLNIKDISVNEIRKKITYVMQENIILNDSIRENLLIGDNNIAEEILKKVCKICHIEDFVQYLEKGYETMIGEKGIQLSEGQKQRISMARGLLRESDIYIFDEITSHLDNELGIDIVKNIQEYRRDKIKIYITHDPSIKEYMDEIIIINDATIQKCGSF</sequence>
<accession>A0A255I422</accession>
<dbReference type="Proteomes" id="UP000247523">
    <property type="component" value="Unassembled WGS sequence"/>
</dbReference>
<dbReference type="PANTHER" id="PTHR43394">
    <property type="entry name" value="ATP-DEPENDENT PERMEASE MDL1, MITOCHONDRIAL"/>
    <property type="match status" value="1"/>
</dbReference>
<dbReference type="Gene3D" id="1.20.1560.10">
    <property type="entry name" value="ABC transporter type 1, transmembrane domain"/>
    <property type="match status" value="1"/>
</dbReference>
<protein>
    <submittedName>
        <fullName evidence="11">ABC transporter ATP-binding protein</fullName>
    </submittedName>
    <submittedName>
        <fullName evidence="10">ABC-type bacteriocin/lantibiotic exporter with double-glycine peptidase domain</fullName>
    </submittedName>
</protein>
<evidence type="ECO:0000256" key="5">
    <source>
        <dbReference type="ARBA" id="ARBA00022989"/>
    </source>
</evidence>
<reference evidence="10 13" key="2">
    <citation type="submission" date="2018-05" db="EMBL/GenBank/DDBJ databases">
        <title>Genomic Encyclopedia of Type Strains, Phase IV (KMG-IV): sequencing the most valuable type-strain genomes for metagenomic binning, comparative biology and taxonomic classification.</title>
        <authorList>
            <person name="Goeker M."/>
        </authorList>
    </citation>
    <scope>NUCLEOTIDE SEQUENCE [LARGE SCALE GENOMIC DNA]</scope>
    <source>
        <strain evidence="10 13">DSM 28816</strain>
    </source>
</reference>
<dbReference type="PROSITE" id="PS50893">
    <property type="entry name" value="ABC_TRANSPORTER_2"/>
    <property type="match status" value="1"/>
</dbReference>